<evidence type="ECO:0000259" key="5">
    <source>
        <dbReference type="Pfam" id="PF13693"/>
    </source>
</evidence>
<dbReference type="Gene3D" id="1.10.260.40">
    <property type="entry name" value="lambda repressor-like DNA-binding domains"/>
    <property type="match status" value="1"/>
</dbReference>
<accession>F5RBZ7</accession>
<protein>
    <submittedName>
        <fullName evidence="6">DNA-binding protein Ner modular protein</fullName>
    </submittedName>
</protein>
<evidence type="ECO:0000256" key="2">
    <source>
        <dbReference type="ARBA" id="ARBA00023015"/>
    </source>
</evidence>
<evidence type="ECO:0000256" key="4">
    <source>
        <dbReference type="ARBA" id="ARBA00023163"/>
    </source>
</evidence>
<proteinExistence type="inferred from homology"/>
<reference evidence="6 7" key="1">
    <citation type="journal article" date="2011" name="J. Bacteriol.">
        <title>Genome sequence of Methyloversatilis universalis FAM5T, a methylotrophic representative of the order Rhodocyclales.</title>
        <authorList>
            <person name="Kittichotirat W."/>
            <person name="Good N.M."/>
            <person name="Hall R."/>
            <person name="Bringel F."/>
            <person name="Lajus A."/>
            <person name="Medigue C."/>
            <person name="Smalley N.E."/>
            <person name="Beck D."/>
            <person name="Bumgarner R."/>
            <person name="Vuilleumier S."/>
            <person name="Kalyuzhnaya M.G."/>
        </authorList>
    </citation>
    <scope>NUCLEOTIDE SEQUENCE [LARGE SCALE GENOMIC DNA]</scope>
    <source>
        <strain evidence="7">ATCC BAA-1314 / JCM 13912 / FAM5</strain>
    </source>
</reference>
<gene>
    <name evidence="6" type="ORF">METUNv1_01792</name>
</gene>
<dbReference type="SUPFAM" id="SSF47413">
    <property type="entry name" value="lambda repressor-like DNA-binding domains"/>
    <property type="match status" value="1"/>
</dbReference>
<evidence type="ECO:0000313" key="6">
    <source>
        <dbReference type="EMBL" id="EGK72014.1"/>
    </source>
</evidence>
<evidence type="ECO:0000313" key="7">
    <source>
        <dbReference type="Proteomes" id="UP000005019"/>
    </source>
</evidence>
<dbReference type="GO" id="GO:0003677">
    <property type="term" value="F:DNA binding"/>
    <property type="evidence" value="ECO:0007669"/>
    <property type="project" value="UniProtKB-KW"/>
</dbReference>
<feature type="domain" description="Ner winged helix-turn-helix DNA-binding" evidence="5">
    <location>
        <begin position="33"/>
        <end position="102"/>
    </location>
</feature>
<keyword evidence="2" id="KW-0805">Transcription regulation</keyword>
<sequence>MARFNVRNAHINSTRTGYMERISVPKKASQRSDWHPADIVAALRKAGWTVRALAIHYDIAPTGLSRAMRESSPAGERRIAKALNLHPKTIWPSRYHADGSRKLQGIHAIQSTRDLRGRNGNTAAQV</sequence>
<dbReference type="RefSeq" id="WP_008060889.1">
    <property type="nucleotide sequence ID" value="NZ_AFHG01000044.1"/>
</dbReference>
<dbReference type="STRING" id="1000565.METUNv1_01792"/>
<comment type="similarity">
    <text evidence="1">Belongs to the ner transcriptional regulatory family.</text>
</comment>
<dbReference type="InterPro" id="IPR010982">
    <property type="entry name" value="Lambda_DNA-bd_dom_sf"/>
</dbReference>
<dbReference type="AlphaFoldDB" id="F5RBZ7"/>
<evidence type="ECO:0000256" key="3">
    <source>
        <dbReference type="ARBA" id="ARBA00023125"/>
    </source>
</evidence>
<dbReference type="Pfam" id="PF13693">
    <property type="entry name" value="HTH_35"/>
    <property type="match status" value="1"/>
</dbReference>
<dbReference type="eggNOG" id="COG3423">
    <property type="taxonomic scope" value="Bacteria"/>
</dbReference>
<dbReference type="EMBL" id="AFHG01000044">
    <property type="protein sequence ID" value="EGK72014.1"/>
    <property type="molecule type" value="Genomic_DNA"/>
</dbReference>
<comment type="caution">
    <text evidence="6">The sequence shown here is derived from an EMBL/GenBank/DDBJ whole genome shotgun (WGS) entry which is preliminary data.</text>
</comment>
<keyword evidence="4" id="KW-0804">Transcription</keyword>
<keyword evidence="3 6" id="KW-0238">DNA-binding</keyword>
<keyword evidence="7" id="KW-1185">Reference proteome</keyword>
<name>F5RBZ7_METUF</name>
<dbReference type="Proteomes" id="UP000005019">
    <property type="component" value="Unassembled WGS sequence"/>
</dbReference>
<organism evidence="6 7">
    <name type="scientific">Methyloversatilis universalis (strain ATCC BAA-1314 / DSM 25237 / JCM 13912 / CCUG 52030 / FAM5)</name>
    <dbReference type="NCBI Taxonomy" id="1000565"/>
    <lineage>
        <taxon>Bacteria</taxon>
        <taxon>Pseudomonadati</taxon>
        <taxon>Pseudomonadota</taxon>
        <taxon>Betaproteobacteria</taxon>
        <taxon>Nitrosomonadales</taxon>
        <taxon>Sterolibacteriaceae</taxon>
        <taxon>Methyloversatilis</taxon>
    </lineage>
</organism>
<dbReference type="InterPro" id="IPR038722">
    <property type="entry name" value="Ner_HTH_dom"/>
</dbReference>
<evidence type="ECO:0000256" key="1">
    <source>
        <dbReference type="ARBA" id="ARBA00006157"/>
    </source>
</evidence>